<dbReference type="OrthoDB" id="9977517at2759"/>
<protein>
    <submittedName>
        <fullName evidence="1">Uncharacterized protein</fullName>
    </submittedName>
</protein>
<dbReference type="EMBL" id="UYRU01086775">
    <property type="protein sequence ID" value="VDN35292.1"/>
    <property type="molecule type" value="Genomic_DNA"/>
</dbReference>
<accession>A0A3P7QTW6</accession>
<gene>
    <name evidence="1" type="ORF">DILT_LOCUS16737</name>
</gene>
<sequence length="117" mass="13168">MSESDAECLTLQVKVMEEKMTTKFSFETKMYGRIRASVMDSRHDNRHLKYIEADIVSIISEHLARPRPKGKPALTNVAVQPLAEGSTQKVVIITTKGQCAFRFGVKQNVEVNQVSRS</sequence>
<keyword evidence="2" id="KW-1185">Reference proteome</keyword>
<proteinExistence type="predicted"/>
<name>A0A3P7QTW6_DIBLA</name>
<dbReference type="AlphaFoldDB" id="A0A3P7QTW6"/>
<organism evidence="1 2">
    <name type="scientific">Dibothriocephalus latus</name>
    <name type="common">Fish tapeworm</name>
    <name type="synonym">Diphyllobothrium latum</name>
    <dbReference type="NCBI Taxonomy" id="60516"/>
    <lineage>
        <taxon>Eukaryota</taxon>
        <taxon>Metazoa</taxon>
        <taxon>Spiralia</taxon>
        <taxon>Lophotrochozoa</taxon>
        <taxon>Platyhelminthes</taxon>
        <taxon>Cestoda</taxon>
        <taxon>Eucestoda</taxon>
        <taxon>Diphyllobothriidea</taxon>
        <taxon>Diphyllobothriidae</taxon>
        <taxon>Dibothriocephalus</taxon>
    </lineage>
</organism>
<dbReference type="PANTHER" id="PTHR39369">
    <property type="entry name" value="LIN-24 (TWENTY-FOUR) LIKE"/>
    <property type="match status" value="1"/>
</dbReference>
<evidence type="ECO:0000313" key="1">
    <source>
        <dbReference type="EMBL" id="VDN35292.1"/>
    </source>
</evidence>
<dbReference type="PANTHER" id="PTHR39369:SF6">
    <property type="entry name" value="LIN-24 (TWENTY-FOUR) LIKE"/>
    <property type="match status" value="1"/>
</dbReference>
<dbReference type="Proteomes" id="UP000281553">
    <property type="component" value="Unassembled WGS sequence"/>
</dbReference>
<evidence type="ECO:0000313" key="2">
    <source>
        <dbReference type="Proteomes" id="UP000281553"/>
    </source>
</evidence>
<reference evidence="1 2" key="1">
    <citation type="submission" date="2018-11" db="EMBL/GenBank/DDBJ databases">
        <authorList>
            <consortium name="Pathogen Informatics"/>
        </authorList>
    </citation>
    <scope>NUCLEOTIDE SEQUENCE [LARGE SCALE GENOMIC DNA]</scope>
</reference>